<keyword evidence="3" id="KW-1185">Reference proteome</keyword>
<evidence type="ECO:0000313" key="3">
    <source>
        <dbReference type="Proteomes" id="UP000257143"/>
    </source>
</evidence>
<evidence type="ECO:0000256" key="1">
    <source>
        <dbReference type="SAM" id="MobiDB-lite"/>
    </source>
</evidence>
<dbReference type="OrthoDB" id="2875117at2"/>
<dbReference type="AlphaFoldDB" id="A0A3D8PXZ8"/>
<dbReference type="Proteomes" id="UP000257143">
    <property type="component" value="Unassembled WGS sequence"/>
</dbReference>
<gene>
    <name evidence="2" type="ORF">CWR48_05370</name>
</gene>
<evidence type="ECO:0000313" key="2">
    <source>
        <dbReference type="EMBL" id="RDW20138.1"/>
    </source>
</evidence>
<sequence length="94" mass="10909">MNNQHYSNDNGDYRYHQQPSYPQTHTTLQQHTLAAINPAVQHGLREAQHLGFQHALTEAVAIGYLMGRGYNYQTAWRMVESWWRPQGTPLPTPY</sequence>
<name>A0A3D8PXZ8_9BACI</name>
<protein>
    <submittedName>
        <fullName evidence="2">Uncharacterized protein</fullName>
    </submittedName>
</protein>
<reference evidence="3" key="1">
    <citation type="submission" date="2017-11" db="EMBL/GenBank/DDBJ databases">
        <authorList>
            <person name="Zhu W."/>
        </authorList>
    </citation>
    <scope>NUCLEOTIDE SEQUENCE [LARGE SCALE GENOMIC DNA]</scope>
    <source>
        <strain evidence="3">CAU 1183</strain>
    </source>
</reference>
<feature type="compositionally biased region" description="Polar residues" evidence="1">
    <location>
        <begin position="1"/>
        <end position="10"/>
    </location>
</feature>
<dbReference type="RefSeq" id="WP_115772091.1">
    <property type="nucleotide sequence ID" value="NZ_PIOC01000010.1"/>
</dbReference>
<accession>A0A3D8PXZ8</accession>
<dbReference type="EMBL" id="PIOC01000010">
    <property type="protein sequence ID" value="RDW20138.1"/>
    <property type="molecule type" value="Genomic_DNA"/>
</dbReference>
<feature type="region of interest" description="Disordered" evidence="1">
    <location>
        <begin position="1"/>
        <end position="25"/>
    </location>
</feature>
<comment type="caution">
    <text evidence="2">The sequence shown here is derived from an EMBL/GenBank/DDBJ whole genome shotgun (WGS) entry which is preliminary data.</text>
</comment>
<proteinExistence type="predicted"/>
<organism evidence="2 3">
    <name type="scientific">Oceanobacillus arenosus</name>
    <dbReference type="NCBI Taxonomy" id="1229153"/>
    <lineage>
        <taxon>Bacteria</taxon>
        <taxon>Bacillati</taxon>
        <taxon>Bacillota</taxon>
        <taxon>Bacilli</taxon>
        <taxon>Bacillales</taxon>
        <taxon>Bacillaceae</taxon>
        <taxon>Oceanobacillus</taxon>
    </lineage>
</organism>